<proteinExistence type="predicted"/>
<protein>
    <submittedName>
        <fullName evidence="1">Uncharacterized protein</fullName>
    </submittedName>
</protein>
<dbReference type="AlphaFoldDB" id="A0A382W140"/>
<reference evidence="1" key="1">
    <citation type="submission" date="2018-05" db="EMBL/GenBank/DDBJ databases">
        <authorList>
            <person name="Lanie J.A."/>
            <person name="Ng W.-L."/>
            <person name="Kazmierczak K.M."/>
            <person name="Andrzejewski T.M."/>
            <person name="Davidsen T.M."/>
            <person name="Wayne K.J."/>
            <person name="Tettelin H."/>
            <person name="Glass J.I."/>
            <person name="Rusch D."/>
            <person name="Podicherti R."/>
            <person name="Tsui H.-C.T."/>
            <person name="Winkler M.E."/>
        </authorList>
    </citation>
    <scope>NUCLEOTIDE SEQUENCE</scope>
</reference>
<gene>
    <name evidence="1" type="ORF">METZ01_LOCUS404702</name>
</gene>
<feature type="non-terminal residue" evidence="1">
    <location>
        <position position="1"/>
    </location>
</feature>
<feature type="non-terminal residue" evidence="1">
    <location>
        <position position="96"/>
    </location>
</feature>
<name>A0A382W140_9ZZZZ</name>
<sequence>VRPHAYLLALFIAIIAVGCSSFDRDWGKAAGQSSQGIEGRWVGRWHSDHNQHNGVLRCLINKKSGDVYETRFHAKYKLSIFTISYPYDMEMTITRT</sequence>
<dbReference type="EMBL" id="UINC01155790">
    <property type="protein sequence ID" value="SVD51848.1"/>
    <property type="molecule type" value="Genomic_DNA"/>
</dbReference>
<accession>A0A382W140</accession>
<evidence type="ECO:0000313" key="1">
    <source>
        <dbReference type="EMBL" id="SVD51848.1"/>
    </source>
</evidence>
<organism evidence="1">
    <name type="scientific">marine metagenome</name>
    <dbReference type="NCBI Taxonomy" id="408172"/>
    <lineage>
        <taxon>unclassified sequences</taxon>
        <taxon>metagenomes</taxon>
        <taxon>ecological metagenomes</taxon>
    </lineage>
</organism>